<reference evidence="11" key="3">
    <citation type="submission" date="2025-09" db="UniProtKB">
        <authorList>
            <consortium name="Ensembl"/>
        </authorList>
    </citation>
    <scope>IDENTIFICATION</scope>
</reference>
<dbReference type="GO" id="GO:0005513">
    <property type="term" value="P:detection of calcium ion"/>
    <property type="evidence" value="ECO:0007669"/>
    <property type="project" value="TreeGrafter"/>
</dbReference>
<dbReference type="Pfam" id="PF03185">
    <property type="entry name" value="CaKB"/>
    <property type="match status" value="1"/>
</dbReference>
<comment type="subcellular location">
    <subcellularLocation>
        <location evidence="1">Membrane</location>
        <topology evidence="1">Multi-pass membrane protein</topology>
    </subcellularLocation>
</comment>
<feature type="domain" description="KCNMB2 ball/chain" evidence="10">
    <location>
        <begin position="37"/>
        <end position="67"/>
    </location>
</feature>
<evidence type="ECO:0000256" key="8">
    <source>
        <dbReference type="ARBA" id="ARBA00023303"/>
    </source>
</evidence>
<dbReference type="AlphaFoldDB" id="A0A8D0CER1"/>
<gene>
    <name evidence="11" type="primary">KCNMB2</name>
    <name evidence="11" type="synonym">LOC108921545</name>
</gene>
<dbReference type="GO" id="GO:0008076">
    <property type="term" value="C:voltage-gated potassium channel complex"/>
    <property type="evidence" value="ECO:0007669"/>
    <property type="project" value="TreeGrafter"/>
</dbReference>
<reference evidence="11" key="2">
    <citation type="submission" date="2025-08" db="UniProtKB">
        <authorList>
            <consortium name="Ensembl"/>
        </authorList>
    </citation>
    <scope>IDENTIFICATION</scope>
</reference>
<evidence type="ECO:0000256" key="9">
    <source>
        <dbReference type="SAM" id="Phobius"/>
    </source>
</evidence>
<name>A0A8D0CER1_SCLFO</name>
<dbReference type="Proteomes" id="UP000694397">
    <property type="component" value="Chromosome 25"/>
</dbReference>
<evidence type="ECO:0000313" key="11">
    <source>
        <dbReference type="Ensembl" id="ENSSFOP00015066369.1"/>
    </source>
</evidence>
<dbReference type="Gene3D" id="4.10.81.20">
    <property type="entry name" value="KCNMB2, ball/chain domain"/>
    <property type="match status" value="1"/>
</dbReference>
<evidence type="ECO:0000259" key="10">
    <source>
        <dbReference type="Pfam" id="PF09303"/>
    </source>
</evidence>
<keyword evidence="7" id="KW-0325">Glycoprotein</keyword>
<evidence type="ECO:0000256" key="1">
    <source>
        <dbReference type="ARBA" id="ARBA00004141"/>
    </source>
</evidence>
<keyword evidence="4 9" id="KW-1133">Transmembrane helix</keyword>
<dbReference type="InterPro" id="IPR037096">
    <property type="entry name" value="KCNMB2_ball/chain_dom_sf"/>
</dbReference>
<accession>A0A8D0CER1</accession>
<sequence>MVRDPGPGYPLHALGSLQSSFRTTSVSGQPSGAPSKMFLLTGTKGAPGTTNERRTIYQKIREYDLLDKKKTVTALKAGEDRAILLGLTMILFSAMMYFVLGVTVMRSYSDSVWTEETTCTVLNSTVVAEVNCTYSCGSDCRRASRYPCLQVFVSINASGRVARLSHNEETQETSSECFYVPECRRDQAAVQAIVANVSERLTMRRQVPCHHDPGGGQEVVLLTRLYGRGNVMRSLLWPSCTLLGGALIILLVKLTQYLSALCEQISKVKR</sequence>
<dbReference type="GeneTree" id="ENSGT00950000183039"/>
<organism evidence="11 12">
    <name type="scientific">Scleropages formosus</name>
    <name type="common">Asian bonytongue</name>
    <name type="synonym">Osteoglossum formosum</name>
    <dbReference type="NCBI Taxonomy" id="113540"/>
    <lineage>
        <taxon>Eukaryota</taxon>
        <taxon>Metazoa</taxon>
        <taxon>Chordata</taxon>
        <taxon>Craniata</taxon>
        <taxon>Vertebrata</taxon>
        <taxon>Euteleostomi</taxon>
        <taxon>Actinopterygii</taxon>
        <taxon>Neopterygii</taxon>
        <taxon>Teleostei</taxon>
        <taxon>Osteoglossocephala</taxon>
        <taxon>Osteoglossomorpha</taxon>
        <taxon>Osteoglossiformes</taxon>
        <taxon>Osteoglossidae</taxon>
        <taxon>Scleropages</taxon>
    </lineage>
</organism>
<dbReference type="GO" id="GO:0015269">
    <property type="term" value="F:calcium-activated potassium channel activity"/>
    <property type="evidence" value="ECO:0007669"/>
    <property type="project" value="InterPro"/>
</dbReference>
<evidence type="ECO:0000256" key="5">
    <source>
        <dbReference type="ARBA" id="ARBA00023065"/>
    </source>
</evidence>
<dbReference type="GO" id="GO:0015459">
    <property type="term" value="F:potassium channel regulator activity"/>
    <property type="evidence" value="ECO:0007669"/>
    <property type="project" value="TreeGrafter"/>
</dbReference>
<keyword evidence="2" id="KW-0813">Transport</keyword>
<evidence type="ECO:0000256" key="3">
    <source>
        <dbReference type="ARBA" id="ARBA00022692"/>
    </source>
</evidence>
<dbReference type="PANTHER" id="PTHR10258:SF5">
    <property type="entry name" value="CALCIUM-ACTIVATED POTASSIUM CHANNEL SUBUNIT BETA-2"/>
    <property type="match status" value="1"/>
</dbReference>
<keyword evidence="6 9" id="KW-0472">Membrane</keyword>
<evidence type="ECO:0000256" key="2">
    <source>
        <dbReference type="ARBA" id="ARBA00022448"/>
    </source>
</evidence>
<dbReference type="PANTHER" id="PTHR10258">
    <property type="entry name" value="CALCIUM-ACTIVATED POTASSIUM CHANNEL SUBUNIT BETA"/>
    <property type="match status" value="1"/>
</dbReference>
<protein>
    <submittedName>
        <fullName evidence="11">Potassium large conductance calcium-activated channel, subfamily M, beta member 2a</fullName>
    </submittedName>
</protein>
<dbReference type="InterPro" id="IPR003930">
    <property type="entry name" value="K_chnl_Ca-activ_BK_bsu"/>
</dbReference>
<feature type="transmembrane region" description="Helical" evidence="9">
    <location>
        <begin position="234"/>
        <end position="252"/>
    </location>
</feature>
<evidence type="ECO:0000256" key="7">
    <source>
        <dbReference type="ARBA" id="ARBA00023180"/>
    </source>
</evidence>
<feature type="transmembrane region" description="Helical" evidence="9">
    <location>
        <begin position="82"/>
        <end position="100"/>
    </location>
</feature>
<dbReference type="InterPro" id="IPR015382">
    <property type="entry name" value="KCNMB2_ball_chain_dom"/>
</dbReference>
<evidence type="ECO:0000313" key="12">
    <source>
        <dbReference type="Proteomes" id="UP000694397"/>
    </source>
</evidence>
<dbReference type="Ensembl" id="ENSSFOT00015075514.1">
    <property type="protein sequence ID" value="ENSSFOP00015066369.1"/>
    <property type="gene ID" value="ENSSFOG00015028985.1"/>
</dbReference>
<keyword evidence="3 9" id="KW-0812">Transmembrane</keyword>
<keyword evidence="12" id="KW-1185">Reference proteome</keyword>
<evidence type="ECO:0000256" key="4">
    <source>
        <dbReference type="ARBA" id="ARBA00022989"/>
    </source>
</evidence>
<dbReference type="KEGG" id="sfm:108921545"/>
<dbReference type="OrthoDB" id="5962477at2759"/>
<keyword evidence="8" id="KW-0407">Ion channel</keyword>
<dbReference type="Pfam" id="PF09303">
    <property type="entry name" value="KcnmB2_inactiv"/>
    <property type="match status" value="1"/>
</dbReference>
<dbReference type="PRINTS" id="PR01450">
    <property type="entry name" value="BKCHANNELB"/>
</dbReference>
<reference evidence="11 12" key="1">
    <citation type="submission" date="2019-04" db="EMBL/GenBank/DDBJ databases">
        <authorList>
            <consortium name="Wellcome Sanger Institute Data Sharing"/>
        </authorList>
    </citation>
    <scope>NUCLEOTIDE SEQUENCE [LARGE SCALE GENOMIC DNA]</scope>
</reference>
<evidence type="ECO:0000256" key="6">
    <source>
        <dbReference type="ARBA" id="ARBA00023136"/>
    </source>
</evidence>
<proteinExistence type="predicted"/>
<keyword evidence="5" id="KW-0406">Ion transport</keyword>